<evidence type="ECO:0000256" key="1">
    <source>
        <dbReference type="ARBA" id="ARBA00007340"/>
    </source>
</evidence>
<dbReference type="Pfam" id="PF01176">
    <property type="entry name" value="eIF-1a"/>
    <property type="match status" value="1"/>
</dbReference>
<dbReference type="GO" id="GO:0003723">
    <property type="term" value="F:RNA binding"/>
    <property type="evidence" value="ECO:0007669"/>
    <property type="project" value="UniProtKB-KW"/>
</dbReference>
<dbReference type="InterPro" id="IPR009832">
    <property type="entry name" value="DUF1397"/>
</dbReference>
<evidence type="ECO:0000313" key="9">
    <source>
        <dbReference type="EMBL" id="CAD7272514.1"/>
    </source>
</evidence>
<name>A0A7R9G823_9CRUS</name>
<keyword evidence="5" id="KW-0396">Initiation factor</keyword>
<dbReference type="SMART" id="SM00652">
    <property type="entry name" value="eIF1a"/>
    <property type="match status" value="1"/>
</dbReference>
<gene>
    <name evidence="9" type="ORF">NMOB1V02_LOCUS443</name>
</gene>
<evidence type="ECO:0000256" key="4">
    <source>
        <dbReference type="ARBA" id="ARBA00031998"/>
    </source>
</evidence>
<evidence type="ECO:0000256" key="7">
    <source>
        <dbReference type="SAM" id="MobiDB-lite"/>
    </source>
</evidence>
<dbReference type="InterPro" id="IPR039294">
    <property type="entry name" value="EIF1AD"/>
</dbReference>
<dbReference type="GO" id="GO:0003743">
    <property type="term" value="F:translation initiation factor activity"/>
    <property type="evidence" value="ECO:0007669"/>
    <property type="project" value="UniProtKB-UniRule"/>
</dbReference>
<dbReference type="InterPro" id="IPR012340">
    <property type="entry name" value="NA-bd_OB-fold"/>
</dbReference>
<feature type="coiled-coil region" evidence="6">
    <location>
        <begin position="422"/>
        <end position="477"/>
    </location>
</feature>
<evidence type="ECO:0000256" key="2">
    <source>
        <dbReference type="ARBA" id="ARBA00020989"/>
    </source>
</evidence>
<dbReference type="Proteomes" id="UP000678499">
    <property type="component" value="Unassembled WGS sequence"/>
</dbReference>
<dbReference type="EMBL" id="CAJPEX010000040">
    <property type="protein sequence ID" value="CAG0912666.1"/>
    <property type="molecule type" value="Genomic_DNA"/>
</dbReference>
<dbReference type="PROSITE" id="PS50832">
    <property type="entry name" value="S1_IF1_TYPE"/>
    <property type="match status" value="1"/>
</dbReference>
<comment type="similarity">
    <text evidence="1">Belongs to the EIF1AD family.</text>
</comment>
<evidence type="ECO:0000256" key="3">
    <source>
        <dbReference type="ARBA" id="ARBA00022884"/>
    </source>
</evidence>
<organism evidence="9">
    <name type="scientific">Notodromas monacha</name>
    <dbReference type="NCBI Taxonomy" id="399045"/>
    <lineage>
        <taxon>Eukaryota</taxon>
        <taxon>Metazoa</taxon>
        <taxon>Ecdysozoa</taxon>
        <taxon>Arthropoda</taxon>
        <taxon>Crustacea</taxon>
        <taxon>Oligostraca</taxon>
        <taxon>Ostracoda</taxon>
        <taxon>Podocopa</taxon>
        <taxon>Podocopida</taxon>
        <taxon>Cypridocopina</taxon>
        <taxon>Cypridoidea</taxon>
        <taxon>Cyprididae</taxon>
        <taxon>Notodromas</taxon>
    </lineage>
</organism>
<keyword evidence="6" id="KW-0175">Coiled coil</keyword>
<keyword evidence="10" id="KW-1185">Reference proteome</keyword>
<evidence type="ECO:0000256" key="6">
    <source>
        <dbReference type="SAM" id="Coils"/>
    </source>
</evidence>
<reference evidence="9" key="1">
    <citation type="submission" date="2020-11" db="EMBL/GenBank/DDBJ databases">
        <authorList>
            <person name="Tran Van P."/>
        </authorList>
    </citation>
    <scope>NUCLEOTIDE SEQUENCE</scope>
</reference>
<feature type="compositionally biased region" description="Acidic residues" evidence="7">
    <location>
        <begin position="120"/>
        <end position="130"/>
    </location>
</feature>
<dbReference type="CDD" id="cd05792">
    <property type="entry name" value="S1_eIF1AD_like"/>
    <property type="match status" value="1"/>
</dbReference>
<accession>A0A7R9G823</accession>
<dbReference type="PANTHER" id="PTHR21641:SF0">
    <property type="entry name" value="RNA-BINDING PROTEIN EIF1AD-RELATED"/>
    <property type="match status" value="1"/>
</dbReference>
<dbReference type="EMBL" id="OA882077">
    <property type="protein sequence ID" value="CAD7272514.1"/>
    <property type="molecule type" value="Genomic_DNA"/>
</dbReference>
<evidence type="ECO:0000256" key="5">
    <source>
        <dbReference type="PROSITE-ProRule" id="PRU00181"/>
    </source>
</evidence>
<sequence>MSRATKKKYVAHEVLNEFAVPKPPEQIAKVLGSRGNNLHDVTTSDGATFLASMPTKFRRNVWVKRGDFVVVIPIEEGDKVKAEIARILYHDQIRYIRSQNEWPAEFDIPDETASGKVDSEDSGSESDNEASSDNFLENFQKGIPEVPPDILHICRMLFEDNHDFMKPNALEGISQSTKLNSLDLGGNLKNFRPKGFENLSDCEEKLNKVEVRRNLECIWREGNVTSISEQVTQAVHESKGGLNNLFRDVCRRIPKMIDCIGELIHIIESSQTIDERKSSAALRDQLNSAFHYICSDDGTKIALFFAKGGLECLEGVSERLQMCSGLKTGSLEAIFSMHGLQGSGGFSERLARYCRTNAFDVQVNLSKIKMQEYEKKLQQYREREKELSDRARDLKKSLDSKPTQAELKSASLLAEKHVAAVVEELEARVQKQDEFINRLSIEKKALEDSVVSFRSLVHQLEADVQTSDESLLRAEAEVKNYKYFGSEILGRTAKLKRRLNAYTKDFRTLLTALSESLESQDLMPIFLVGALSCENFGSLMESEACRNLEDYLASMEHFCDELVDGRSEVLAIFNGIVDACVTLTAQNTMPSSCAVQ</sequence>
<dbReference type="InterPro" id="IPR001253">
    <property type="entry name" value="TIF_eIF-1A"/>
</dbReference>
<dbReference type="Gene3D" id="2.40.50.140">
    <property type="entry name" value="Nucleic acid-binding proteins"/>
    <property type="match status" value="1"/>
</dbReference>
<dbReference type="GO" id="GO:0005634">
    <property type="term" value="C:nucleus"/>
    <property type="evidence" value="ECO:0007669"/>
    <property type="project" value="TreeGrafter"/>
</dbReference>
<proteinExistence type="inferred from homology"/>
<feature type="region of interest" description="Disordered" evidence="7">
    <location>
        <begin position="106"/>
        <end position="132"/>
    </location>
</feature>
<protein>
    <recommendedName>
        <fullName evidence="2">Probable RNA-binding protein EIF1AD</fullName>
    </recommendedName>
    <alternativeName>
        <fullName evidence="4">Eukaryotic translation initiation factor 1A domain-containing protein</fullName>
    </alternativeName>
</protein>
<evidence type="ECO:0000313" key="10">
    <source>
        <dbReference type="Proteomes" id="UP000678499"/>
    </source>
</evidence>
<dbReference type="PANTHER" id="PTHR21641">
    <property type="entry name" value="TRANSLATION INITIATION FACTOR-RELATED"/>
    <property type="match status" value="1"/>
</dbReference>
<dbReference type="SUPFAM" id="SSF50249">
    <property type="entry name" value="Nucleic acid-binding proteins"/>
    <property type="match status" value="1"/>
</dbReference>
<evidence type="ECO:0000259" key="8">
    <source>
        <dbReference type="PROSITE" id="PS50832"/>
    </source>
</evidence>
<keyword evidence="5" id="KW-0648">Protein biosynthesis</keyword>
<dbReference type="OrthoDB" id="1738325at2759"/>
<dbReference type="Pfam" id="PF07165">
    <property type="entry name" value="DUF1397"/>
    <property type="match status" value="1"/>
</dbReference>
<feature type="coiled-coil region" evidence="6">
    <location>
        <begin position="363"/>
        <end position="397"/>
    </location>
</feature>
<feature type="domain" description="S1-like" evidence="8">
    <location>
        <begin position="25"/>
        <end position="92"/>
    </location>
</feature>
<dbReference type="InterPro" id="IPR006196">
    <property type="entry name" value="RNA-binding_domain_S1_IF1"/>
</dbReference>
<dbReference type="AlphaFoldDB" id="A0A7R9G823"/>
<keyword evidence="3" id="KW-0694">RNA-binding</keyword>